<dbReference type="GO" id="GO:0016020">
    <property type="term" value="C:membrane"/>
    <property type="evidence" value="ECO:0007669"/>
    <property type="project" value="UniProtKB-SubCell"/>
</dbReference>
<evidence type="ECO:0000256" key="4">
    <source>
        <dbReference type="ARBA" id="ARBA00022989"/>
    </source>
</evidence>
<dbReference type="Proteomes" id="UP000093052">
    <property type="component" value="Chromosome"/>
</dbReference>
<dbReference type="GeneID" id="56927080"/>
<keyword evidence="3 6" id="KW-0812">Transmembrane</keyword>
<name>A0AAN1D7X9_PARTM</name>
<evidence type="ECO:0000256" key="3">
    <source>
        <dbReference type="ARBA" id="ARBA00022692"/>
    </source>
</evidence>
<dbReference type="AlphaFoldDB" id="A0AAN1D7X9"/>
<feature type="transmembrane region" description="Helical" evidence="6">
    <location>
        <begin position="154"/>
        <end position="176"/>
    </location>
</feature>
<comment type="similarity">
    <text evidence="2">Belongs to the TMEM19 family.</text>
</comment>
<evidence type="ECO:0000313" key="8">
    <source>
        <dbReference type="Proteomes" id="UP000093052"/>
    </source>
</evidence>
<protein>
    <submittedName>
        <fullName evidence="7">Transmenbrane protein</fullName>
    </submittedName>
</protein>
<dbReference type="PANTHER" id="PTHR13353">
    <property type="entry name" value="TRANSMEMBRANE PROTEIN 19"/>
    <property type="match status" value="1"/>
</dbReference>
<feature type="transmembrane region" description="Helical" evidence="6">
    <location>
        <begin position="46"/>
        <end position="65"/>
    </location>
</feature>
<evidence type="ECO:0000256" key="6">
    <source>
        <dbReference type="SAM" id="Phobius"/>
    </source>
</evidence>
<sequence length="260" mass="28438">MTENEWLYVFASAVVAIGGLFVRSLSISGAMATVIVGMIVGKAFSWKGLMLLGVFFVSSSVWSKIGKKRKQKLIEKVEKGEQRDYIQVFANGGVAVLISFLAIVHPSSLWLDLFIISIAAANADTWASEIGSLSRQTPRLLTNFKKVEAGTSGAVTLLGLLASFLGAAFIGAVSAIQWKDISIITIAFFGWFGSLLDTLFGAVWQAVYRCPVCGIETERKEHCRQPTVHIKGCRFVNNDVVNALSIVCCTTIYIFFTMFR</sequence>
<reference evidence="8" key="1">
    <citation type="journal article" date="2016" name="Genome Announc.">
        <title>Complete Genome Sequence of Geobacillus thermoglucosidasius NCIMB 11955, the Progenitor of a Bioethanol Production Strain.</title>
        <authorList>
            <person name="Sheng L."/>
            <person name="Zhang Y."/>
            <person name="Minton N.P."/>
        </authorList>
    </citation>
    <scope>NUCLEOTIDE SEQUENCE [LARGE SCALE GENOMIC DNA]</scope>
    <source>
        <strain evidence="8">NCIMB 11955</strain>
    </source>
</reference>
<feature type="transmembrane region" description="Helical" evidence="6">
    <location>
        <begin position="240"/>
        <end position="259"/>
    </location>
</feature>
<comment type="subcellular location">
    <subcellularLocation>
        <location evidence="1">Membrane</location>
        <topology evidence="1">Multi-pass membrane protein</topology>
    </subcellularLocation>
</comment>
<accession>A0AAN1D7X9</accession>
<keyword evidence="8" id="KW-1185">Reference proteome</keyword>
<dbReference type="Pfam" id="PF01940">
    <property type="entry name" value="DUF92"/>
    <property type="match status" value="1"/>
</dbReference>
<gene>
    <name evidence="7" type="ORF">BCV53_16770</name>
</gene>
<keyword evidence="5 6" id="KW-0472">Membrane</keyword>
<keyword evidence="4 6" id="KW-1133">Transmembrane helix</keyword>
<evidence type="ECO:0000256" key="1">
    <source>
        <dbReference type="ARBA" id="ARBA00004141"/>
    </source>
</evidence>
<evidence type="ECO:0000256" key="5">
    <source>
        <dbReference type="ARBA" id="ARBA00023136"/>
    </source>
</evidence>
<dbReference type="KEGG" id="ptl:AOT13_16725"/>
<dbReference type="InterPro" id="IPR002794">
    <property type="entry name" value="DUF92_TMEM19"/>
</dbReference>
<dbReference type="RefSeq" id="WP_003249160.1">
    <property type="nucleotide sequence ID" value="NZ_AP025621.1"/>
</dbReference>
<feature type="transmembrane region" description="Helical" evidence="6">
    <location>
        <begin position="7"/>
        <end position="40"/>
    </location>
</feature>
<feature type="transmembrane region" description="Helical" evidence="6">
    <location>
        <begin position="183"/>
        <end position="204"/>
    </location>
</feature>
<dbReference type="PANTHER" id="PTHR13353:SF5">
    <property type="entry name" value="TRANSMEMBRANE PROTEIN 19"/>
    <property type="match status" value="1"/>
</dbReference>
<feature type="transmembrane region" description="Helical" evidence="6">
    <location>
        <begin position="85"/>
        <end position="104"/>
    </location>
</feature>
<organism evidence="7 8">
    <name type="scientific">Parageobacillus thermoglucosidasius</name>
    <name type="common">Geobacillus thermoglucosidasius</name>
    <dbReference type="NCBI Taxonomy" id="1426"/>
    <lineage>
        <taxon>Bacteria</taxon>
        <taxon>Bacillati</taxon>
        <taxon>Bacillota</taxon>
        <taxon>Bacilli</taxon>
        <taxon>Bacillales</taxon>
        <taxon>Anoxybacillaceae</taxon>
        <taxon>Parageobacillus</taxon>
    </lineage>
</organism>
<proteinExistence type="inferred from homology"/>
<dbReference type="EMBL" id="CP016622">
    <property type="protein sequence ID" value="ANZ31605.1"/>
    <property type="molecule type" value="Genomic_DNA"/>
</dbReference>
<evidence type="ECO:0000256" key="2">
    <source>
        <dbReference type="ARBA" id="ARBA00009012"/>
    </source>
</evidence>
<evidence type="ECO:0000313" key="7">
    <source>
        <dbReference type="EMBL" id="ANZ31605.1"/>
    </source>
</evidence>